<comment type="caution">
    <text evidence="1">The sequence shown here is derived from an EMBL/GenBank/DDBJ whole genome shotgun (WGS) entry which is preliminary data.</text>
</comment>
<keyword evidence="4" id="KW-1185">Reference proteome</keyword>
<dbReference type="Proteomes" id="UP000429607">
    <property type="component" value="Unassembled WGS sequence"/>
</dbReference>
<reference evidence="1 3" key="1">
    <citation type="submission" date="2018-09" db="EMBL/GenBank/DDBJ databases">
        <title>Genomic investigation of the strawberry pathogen Phytophthora fragariae indicates pathogenicity is determined by transcriptional variation in three key races.</title>
        <authorList>
            <person name="Adams T.M."/>
            <person name="Armitage A.D."/>
            <person name="Sobczyk M.K."/>
            <person name="Bates H.J."/>
            <person name="Dunwell J.M."/>
            <person name="Nellist C.F."/>
            <person name="Harrison R.J."/>
        </authorList>
    </citation>
    <scope>NUCLEOTIDE SEQUENCE [LARGE SCALE GENOMIC DNA]</scope>
    <source>
        <strain evidence="1 3">SCRP249</strain>
        <strain evidence="2 4">SCRP333</strain>
    </source>
</reference>
<evidence type="ECO:0000313" key="3">
    <source>
        <dbReference type="Proteomes" id="UP000429607"/>
    </source>
</evidence>
<dbReference type="AlphaFoldDB" id="A0A6A3G4X7"/>
<sequence length="109" mass="11801">MHINSTNFELEVIRLFTNKANAPNDIRTGKMGKGKSVVLATDSAFELQSTADKCCFRMPDAHEDGNGELDHGHLDRDVSGFIDYKGFIAGFGSFKDSGAAAGSPTEESW</sequence>
<dbReference type="EMBL" id="QXFV01012278">
    <property type="protein sequence ID" value="KAE8951840.1"/>
    <property type="molecule type" value="Genomic_DNA"/>
</dbReference>
<gene>
    <name evidence="1" type="ORF">PR001_g33556</name>
    <name evidence="2" type="ORF">PR003_g30445</name>
</gene>
<dbReference type="EMBL" id="QXFT01005670">
    <property type="protein sequence ID" value="KAE9271663.1"/>
    <property type="molecule type" value="Genomic_DNA"/>
</dbReference>
<dbReference type="Proteomes" id="UP000434957">
    <property type="component" value="Unassembled WGS sequence"/>
</dbReference>
<accession>A0A6A3G4X7</accession>
<name>A0A6A3G4X7_9STRA</name>
<protein>
    <submittedName>
        <fullName evidence="1">Uncharacterized protein</fullName>
    </submittedName>
</protein>
<evidence type="ECO:0000313" key="2">
    <source>
        <dbReference type="EMBL" id="KAE9271663.1"/>
    </source>
</evidence>
<evidence type="ECO:0000313" key="4">
    <source>
        <dbReference type="Proteomes" id="UP000434957"/>
    </source>
</evidence>
<organism evidence="1 3">
    <name type="scientific">Phytophthora rubi</name>
    <dbReference type="NCBI Taxonomy" id="129364"/>
    <lineage>
        <taxon>Eukaryota</taxon>
        <taxon>Sar</taxon>
        <taxon>Stramenopiles</taxon>
        <taxon>Oomycota</taxon>
        <taxon>Peronosporomycetes</taxon>
        <taxon>Peronosporales</taxon>
        <taxon>Peronosporaceae</taxon>
        <taxon>Phytophthora</taxon>
    </lineage>
</organism>
<evidence type="ECO:0000313" key="1">
    <source>
        <dbReference type="EMBL" id="KAE8951840.1"/>
    </source>
</evidence>
<proteinExistence type="predicted"/>